<protein>
    <submittedName>
        <fullName evidence="1">Uncharacterized protein</fullName>
    </submittedName>
</protein>
<proteinExistence type="predicted"/>
<evidence type="ECO:0000313" key="1">
    <source>
        <dbReference type="EMBL" id="JAH22197.1"/>
    </source>
</evidence>
<sequence>MKGNCVKSALSLWRHHIGSSDHRRIAWIVISFAKCSVVL</sequence>
<accession>A0A0E9R0B0</accession>
<name>A0A0E9R0B0_ANGAN</name>
<reference evidence="1" key="1">
    <citation type="submission" date="2014-11" db="EMBL/GenBank/DDBJ databases">
        <authorList>
            <person name="Amaro Gonzalez C."/>
        </authorList>
    </citation>
    <scope>NUCLEOTIDE SEQUENCE</scope>
</reference>
<dbReference type="EMBL" id="GBXM01086380">
    <property type="protein sequence ID" value="JAH22197.1"/>
    <property type="molecule type" value="Transcribed_RNA"/>
</dbReference>
<reference evidence="1" key="2">
    <citation type="journal article" date="2015" name="Fish Shellfish Immunol.">
        <title>Early steps in the European eel (Anguilla anguilla)-Vibrio vulnificus interaction in the gills: Role of the RtxA13 toxin.</title>
        <authorList>
            <person name="Callol A."/>
            <person name="Pajuelo D."/>
            <person name="Ebbesson L."/>
            <person name="Teles M."/>
            <person name="MacKenzie S."/>
            <person name="Amaro C."/>
        </authorList>
    </citation>
    <scope>NUCLEOTIDE SEQUENCE</scope>
</reference>
<dbReference type="EMBL" id="GBXM01098473">
    <property type="protein sequence ID" value="JAH10104.1"/>
    <property type="molecule type" value="Transcribed_RNA"/>
</dbReference>
<organism evidence="1">
    <name type="scientific">Anguilla anguilla</name>
    <name type="common">European freshwater eel</name>
    <name type="synonym">Muraena anguilla</name>
    <dbReference type="NCBI Taxonomy" id="7936"/>
    <lineage>
        <taxon>Eukaryota</taxon>
        <taxon>Metazoa</taxon>
        <taxon>Chordata</taxon>
        <taxon>Craniata</taxon>
        <taxon>Vertebrata</taxon>
        <taxon>Euteleostomi</taxon>
        <taxon>Actinopterygii</taxon>
        <taxon>Neopterygii</taxon>
        <taxon>Teleostei</taxon>
        <taxon>Anguilliformes</taxon>
        <taxon>Anguillidae</taxon>
        <taxon>Anguilla</taxon>
    </lineage>
</organism>
<dbReference type="AlphaFoldDB" id="A0A0E9R0B0"/>